<proteinExistence type="predicted"/>
<feature type="domain" description="Phosphatidic acid phosphatase type 2/haloperoxidase" evidence="2">
    <location>
        <begin position="90"/>
        <end position="205"/>
    </location>
</feature>
<feature type="transmembrane region" description="Helical" evidence="1">
    <location>
        <begin position="89"/>
        <end position="110"/>
    </location>
</feature>
<feature type="transmembrane region" description="Helical" evidence="1">
    <location>
        <begin position="157"/>
        <end position="179"/>
    </location>
</feature>
<evidence type="ECO:0000259" key="2">
    <source>
        <dbReference type="Pfam" id="PF01569"/>
    </source>
</evidence>
<evidence type="ECO:0000256" key="1">
    <source>
        <dbReference type="SAM" id="Phobius"/>
    </source>
</evidence>
<feature type="transmembrane region" description="Helical" evidence="1">
    <location>
        <begin position="57"/>
        <end position="82"/>
    </location>
</feature>
<gene>
    <name evidence="3" type="ORF">GQS40_11115</name>
</gene>
<feature type="transmembrane region" description="Helical" evidence="1">
    <location>
        <begin position="185"/>
        <end position="203"/>
    </location>
</feature>
<accession>A0A6L7A7N0</accession>
<protein>
    <submittedName>
        <fullName evidence="3">Phosphatase PAP2 family protein</fullName>
    </submittedName>
</protein>
<feature type="transmembrane region" description="Helical" evidence="1">
    <location>
        <begin position="130"/>
        <end position="150"/>
    </location>
</feature>
<evidence type="ECO:0000313" key="4">
    <source>
        <dbReference type="Proteomes" id="UP000478636"/>
    </source>
</evidence>
<dbReference type="Gene3D" id="1.20.144.10">
    <property type="entry name" value="Phosphatidic acid phosphatase type 2/haloperoxidase"/>
    <property type="match status" value="1"/>
</dbReference>
<sequence>MIVSATNKQRRHALICFLIACLLGLLTKFNILVPVALDQLLHSLFNTVQSNFGDTVMAIATFLGNPVVDVIYAFILAGVLVIAQLRVPAIWTVVSVLLGDVVLSIIRFIVNRPRPVGHLLSDTASSFPSSHVFGLFVVIFIIGILVTPNINSHRAQIIITWLTQLIGALTIMSRLYFNANFLSDTVAAILFAYAWVILSATLYPKFATFLQRRVPLFEHEEI</sequence>
<dbReference type="EMBL" id="WSZI01000017">
    <property type="protein sequence ID" value="MWN21687.1"/>
    <property type="molecule type" value="Genomic_DNA"/>
</dbReference>
<dbReference type="Proteomes" id="UP000478636">
    <property type="component" value="Unassembled WGS sequence"/>
</dbReference>
<dbReference type="InterPro" id="IPR000326">
    <property type="entry name" value="PAP2/HPO"/>
</dbReference>
<evidence type="ECO:0000313" key="3">
    <source>
        <dbReference type="EMBL" id="MWN21687.1"/>
    </source>
</evidence>
<keyword evidence="1" id="KW-1133">Transmembrane helix</keyword>
<keyword evidence="1" id="KW-0472">Membrane</keyword>
<dbReference type="SUPFAM" id="SSF48317">
    <property type="entry name" value="Acid phosphatase/Vanadium-dependent haloperoxidase"/>
    <property type="match status" value="1"/>
</dbReference>
<dbReference type="InterPro" id="IPR036938">
    <property type="entry name" value="PAP2/HPO_sf"/>
</dbReference>
<comment type="caution">
    <text evidence="3">The sequence shown here is derived from an EMBL/GenBank/DDBJ whole genome shotgun (WGS) entry which is preliminary data.</text>
</comment>
<dbReference type="CDD" id="cd03392">
    <property type="entry name" value="PAP2_like_2"/>
    <property type="match status" value="1"/>
</dbReference>
<keyword evidence="1" id="KW-0812">Transmembrane</keyword>
<dbReference type="RefSeq" id="WP_029509469.1">
    <property type="nucleotide sequence ID" value="NZ_CAUSCP010000033.1"/>
</dbReference>
<name>A0A6L7A7N0_LEULA</name>
<organism evidence="3 4">
    <name type="scientific">Leuconostoc lactis</name>
    <dbReference type="NCBI Taxonomy" id="1246"/>
    <lineage>
        <taxon>Bacteria</taxon>
        <taxon>Bacillati</taxon>
        <taxon>Bacillota</taxon>
        <taxon>Bacilli</taxon>
        <taxon>Lactobacillales</taxon>
        <taxon>Lactobacillaceae</taxon>
        <taxon>Leuconostoc</taxon>
    </lineage>
</organism>
<dbReference type="AlphaFoldDB" id="A0A6L7A7N0"/>
<reference evidence="3 4" key="1">
    <citation type="submission" date="2019-12" db="EMBL/GenBank/DDBJ databases">
        <title>Complete genome sequence of Leuconostoc lactis strain AVN1 provides insights into metabolic potential.</title>
        <authorList>
            <person name="Besrour N."/>
            <person name="Najjari A."/>
            <person name="Fhoula I."/>
            <person name="Jaballah S."/>
            <person name="Klibi N."/>
            <person name="Ouzari H.I."/>
        </authorList>
    </citation>
    <scope>NUCLEOTIDE SEQUENCE [LARGE SCALE GENOMIC DNA]</scope>
    <source>
        <strain evidence="3 4">AVN1</strain>
    </source>
</reference>
<feature type="transmembrane region" description="Helical" evidence="1">
    <location>
        <begin position="12"/>
        <end position="37"/>
    </location>
</feature>
<dbReference type="Pfam" id="PF01569">
    <property type="entry name" value="PAP2"/>
    <property type="match status" value="1"/>
</dbReference>